<name>A0A6J5VTB4_PRUAR</name>
<protein>
    <submittedName>
        <fullName evidence="1">Uncharacterized protein</fullName>
    </submittedName>
</protein>
<organism evidence="1 2">
    <name type="scientific">Prunus armeniaca</name>
    <name type="common">Apricot</name>
    <name type="synonym">Armeniaca vulgaris</name>
    <dbReference type="NCBI Taxonomy" id="36596"/>
    <lineage>
        <taxon>Eukaryota</taxon>
        <taxon>Viridiplantae</taxon>
        <taxon>Streptophyta</taxon>
        <taxon>Embryophyta</taxon>
        <taxon>Tracheophyta</taxon>
        <taxon>Spermatophyta</taxon>
        <taxon>Magnoliopsida</taxon>
        <taxon>eudicotyledons</taxon>
        <taxon>Gunneridae</taxon>
        <taxon>Pentapetalae</taxon>
        <taxon>rosids</taxon>
        <taxon>fabids</taxon>
        <taxon>Rosales</taxon>
        <taxon>Rosaceae</taxon>
        <taxon>Amygdaloideae</taxon>
        <taxon>Amygdaleae</taxon>
        <taxon>Prunus</taxon>
    </lineage>
</organism>
<dbReference type="AlphaFoldDB" id="A0A6J5VTB4"/>
<dbReference type="Proteomes" id="UP000507222">
    <property type="component" value="Unassembled WGS sequence"/>
</dbReference>
<accession>A0A6J5VTB4</accession>
<gene>
    <name evidence="1" type="ORF">CURHAP_LOCUS51084</name>
</gene>
<dbReference type="EMBL" id="CAEKDK010000008">
    <property type="protein sequence ID" value="CAB4290904.1"/>
    <property type="molecule type" value="Genomic_DNA"/>
</dbReference>
<proteinExistence type="predicted"/>
<evidence type="ECO:0000313" key="2">
    <source>
        <dbReference type="Proteomes" id="UP000507222"/>
    </source>
</evidence>
<evidence type="ECO:0000313" key="1">
    <source>
        <dbReference type="EMBL" id="CAB4290904.1"/>
    </source>
</evidence>
<reference evidence="1 2" key="1">
    <citation type="submission" date="2020-05" db="EMBL/GenBank/DDBJ databases">
        <authorList>
            <person name="Campoy J."/>
            <person name="Schneeberger K."/>
            <person name="Spophaly S."/>
        </authorList>
    </citation>
    <scope>NUCLEOTIDE SEQUENCE [LARGE SCALE GENOMIC DNA]</scope>
    <source>
        <strain evidence="1">PruArmRojPasFocal</strain>
    </source>
</reference>
<sequence>MTRGLKHKLKLSLEDECVSMGSVFISKEPGHLDLSAPVDISNVYCLIRANRKIE</sequence>